<evidence type="ECO:0000313" key="1">
    <source>
        <dbReference type="EMBL" id="KAK7689689.1"/>
    </source>
</evidence>
<evidence type="ECO:0008006" key="3">
    <source>
        <dbReference type="Google" id="ProtNLM"/>
    </source>
</evidence>
<dbReference type="Proteomes" id="UP001385951">
    <property type="component" value="Unassembled WGS sequence"/>
</dbReference>
<accession>A0AAW0GE96</accession>
<dbReference type="AlphaFoldDB" id="A0AAW0GE96"/>
<proteinExistence type="predicted"/>
<gene>
    <name evidence="1" type="ORF">QCA50_007484</name>
</gene>
<reference evidence="1 2" key="1">
    <citation type="submission" date="2022-09" db="EMBL/GenBank/DDBJ databases">
        <authorList>
            <person name="Palmer J.M."/>
        </authorList>
    </citation>
    <scope>NUCLEOTIDE SEQUENCE [LARGE SCALE GENOMIC DNA]</scope>
    <source>
        <strain evidence="1 2">DSM 7382</strain>
    </source>
</reference>
<name>A0AAW0GE96_9APHY</name>
<organism evidence="1 2">
    <name type="scientific">Cerrena zonata</name>
    <dbReference type="NCBI Taxonomy" id="2478898"/>
    <lineage>
        <taxon>Eukaryota</taxon>
        <taxon>Fungi</taxon>
        <taxon>Dikarya</taxon>
        <taxon>Basidiomycota</taxon>
        <taxon>Agaricomycotina</taxon>
        <taxon>Agaricomycetes</taxon>
        <taxon>Polyporales</taxon>
        <taxon>Cerrenaceae</taxon>
        <taxon>Cerrena</taxon>
    </lineage>
</organism>
<keyword evidence="2" id="KW-1185">Reference proteome</keyword>
<dbReference type="EMBL" id="JASBNA010000008">
    <property type="protein sequence ID" value="KAK7689689.1"/>
    <property type="molecule type" value="Genomic_DNA"/>
</dbReference>
<protein>
    <recommendedName>
        <fullName evidence="3">F-box domain-containing protein</fullName>
    </recommendedName>
</protein>
<comment type="caution">
    <text evidence="1">The sequence shown here is derived from an EMBL/GenBank/DDBJ whole genome shotgun (WGS) entry which is preliminary data.</text>
</comment>
<sequence length="468" mass="52674">MPHNNPPAPTSVSKLCAYAGPRYGLLGVASSLTQTPLENRKLITELVIRPAQEGPPGRPFFHPKEIPLLFSVLPNLTDLQICAIDFAAVSVNDLLKVTSSSSRYRLKHLTLESLSAPTTPTRVTKWKSSADLIVAFATLFSLFEEINHLEIFGCGGIWEEDYDEALQRLPTILPRNHTIRVSSFDISTDSSEPVLAPLLGLLDHLFVPQLLENLCAKQIWDFNDVPYIIPLLRHGNIKNLIFNLSGTLDNELNRLEPSHDMMASLAHACTGQLERIFLRITRTDNAAPAVMVTEICTALTIISLLPVYDNLIEIELSFDMRGEETKEKLIRALVGTREHWKLIDQKLESEFPDLELVTIRFEDNCGEGFNSEAFQDSNDNQATEFDSEDDMTDDTTGLRRKLVQFECAHGTQQTSVTHPMQLCQFHDTSISIDPKKDFFKDIFSSFFADTMVHLREQNKLHTINEPAP</sequence>
<evidence type="ECO:0000313" key="2">
    <source>
        <dbReference type="Proteomes" id="UP001385951"/>
    </source>
</evidence>